<dbReference type="InterPro" id="IPR058907">
    <property type="entry name" value="P29_N"/>
</dbReference>
<dbReference type="InterPro" id="IPR006311">
    <property type="entry name" value="TAT_signal"/>
</dbReference>
<sequence>MHDQQSRRHFIKTSAIVGAGLAGAFKLSDAWALNQNTQDLYALSSQLVRQWAETLLAMQITDKRRADDYGGIWCPADKAVHGRVGDTIYPFFYMAAQTKDSRYTDAAMLLYRWIERRVSQPDGSWLNESVKGSWKGTTVFMSIALAEALKHHADLMDAAFKTELSTRLKKASDFIYDTFNINFGNINYPITASYGLSLLGEVLDEPKFKTKGRELAHQAMAFITPKDGFLKGEGDPYYEASKKGCFSVDLGYNVEESLPSLAQYGLLTKDEEVLQQVSRSLQTHMELMLPDGGWDNSWGTRNYKWTYWGSRTSDGCQPAYALLADRDARFYKAALLNTQLMQRSTIKGLLQGGPHFATHGVPVCVHHTFTHIKALITVLEHQPKKVDLSGVEIPREKAYGLKSFSDIQTWLVAKGDYRATVTGYDRDYKHTPNGHASGGALTMLWHKKTGPILCASMNEYQMVEAGNQQVETDLHAMSLTPRIEMRMDDKLYMNISDHDAVITTQESGDKITIKTRAKLVDRDLKDPSIGPVNCEVDYEFTPDKVSIHFRHYLLQAESLIKIIIPVIAKSTEKVTVAGNNKSLQVNREGGIVKLTSDQPLLKLPTTNGRVFNFVPGFEALPLGVEQNEVRLEISVS</sequence>
<dbReference type="NCBIfam" id="TIGR01409">
    <property type="entry name" value="TAT_signal_seq"/>
    <property type="match status" value="1"/>
</dbReference>
<dbReference type="Pfam" id="PF25840">
    <property type="entry name" value="Ulvan_lyase_N"/>
    <property type="match status" value="1"/>
</dbReference>
<evidence type="ECO:0000259" key="1">
    <source>
        <dbReference type="Pfam" id="PF25840"/>
    </source>
</evidence>
<evidence type="ECO:0000313" key="3">
    <source>
        <dbReference type="EMBL" id="QKJ32266.1"/>
    </source>
</evidence>
<dbReference type="RefSeq" id="WP_173416917.1">
    <property type="nucleotide sequence ID" value="NZ_CP054139.1"/>
</dbReference>
<dbReference type="Proteomes" id="UP000505355">
    <property type="component" value="Chromosome"/>
</dbReference>
<dbReference type="PROSITE" id="PS51318">
    <property type="entry name" value="TAT"/>
    <property type="match status" value="1"/>
</dbReference>
<evidence type="ECO:0000313" key="4">
    <source>
        <dbReference type="Proteomes" id="UP000505355"/>
    </source>
</evidence>
<protein>
    <submittedName>
        <fullName evidence="3">Twin-arginine translocation signal domain-containing protein</fullName>
    </submittedName>
</protein>
<reference evidence="3 4" key="1">
    <citation type="submission" date="2020-05" db="EMBL/GenBank/DDBJ databases">
        <title>Mucilaginibacter mali sp. nov.</title>
        <authorList>
            <person name="Kim H.S."/>
            <person name="Lee K.C."/>
            <person name="Suh M.K."/>
            <person name="Kim J.-S."/>
            <person name="Han K.-I."/>
            <person name="Eom M.K."/>
            <person name="Shin Y.K."/>
            <person name="Lee J.-S."/>
        </authorList>
    </citation>
    <scope>NUCLEOTIDE SEQUENCE [LARGE SCALE GENOMIC DNA]</scope>
    <source>
        <strain evidence="3 4">G2-14</strain>
    </source>
</reference>
<dbReference type="Pfam" id="PF25841">
    <property type="entry name" value="Ulvan_lyase_C"/>
    <property type="match status" value="1"/>
</dbReference>
<feature type="domain" description="Broad-specificity ulvan lyase C-terminal" evidence="2">
    <location>
        <begin position="401"/>
        <end position="634"/>
    </location>
</feature>
<dbReference type="InterPro" id="IPR058908">
    <property type="entry name" value="P29_C"/>
</dbReference>
<gene>
    <name evidence="3" type="ORF">HQ865_21725</name>
</gene>
<dbReference type="InterPro" id="IPR019546">
    <property type="entry name" value="TAT_signal_bac_arc"/>
</dbReference>
<evidence type="ECO:0000259" key="2">
    <source>
        <dbReference type="Pfam" id="PF25841"/>
    </source>
</evidence>
<name>A0A7D4Q3L2_9SPHI</name>
<dbReference type="SUPFAM" id="SSF48239">
    <property type="entry name" value="Terpenoid cyclases/Protein prenyltransferases"/>
    <property type="match status" value="1"/>
</dbReference>
<organism evidence="3 4">
    <name type="scientific">Mucilaginibacter mali</name>
    <dbReference type="NCBI Taxonomy" id="2740462"/>
    <lineage>
        <taxon>Bacteria</taxon>
        <taxon>Pseudomonadati</taxon>
        <taxon>Bacteroidota</taxon>
        <taxon>Sphingobacteriia</taxon>
        <taxon>Sphingobacteriales</taxon>
        <taxon>Sphingobacteriaceae</taxon>
        <taxon>Mucilaginibacter</taxon>
    </lineage>
</organism>
<dbReference type="AlphaFoldDB" id="A0A7D4Q3L2"/>
<dbReference type="InterPro" id="IPR008930">
    <property type="entry name" value="Terpenoid_cyclase/PrenylTrfase"/>
</dbReference>
<proteinExistence type="predicted"/>
<feature type="domain" description="Broad-specificity ulvan lyase N-terminal" evidence="1">
    <location>
        <begin position="49"/>
        <end position="385"/>
    </location>
</feature>
<keyword evidence="4" id="KW-1185">Reference proteome</keyword>
<accession>A0A7D4Q3L2</accession>
<dbReference type="KEGG" id="mmab:HQ865_21725"/>
<dbReference type="EMBL" id="CP054139">
    <property type="protein sequence ID" value="QKJ32266.1"/>
    <property type="molecule type" value="Genomic_DNA"/>
</dbReference>